<evidence type="ECO:0000313" key="3">
    <source>
        <dbReference type="Proteomes" id="UP000319014"/>
    </source>
</evidence>
<keyword evidence="1" id="KW-0732">Signal</keyword>
<proteinExistence type="predicted"/>
<dbReference type="EMBL" id="FXTK01000002">
    <property type="protein sequence ID" value="SMO40319.1"/>
    <property type="molecule type" value="Genomic_DNA"/>
</dbReference>
<organism evidence="2 3">
    <name type="scientific">Paracoccus laeviglucosivorans</name>
    <dbReference type="NCBI Taxonomy" id="1197861"/>
    <lineage>
        <taxon>Bacteria</taxon>
        <taxon>Pseudomonadati</taxon>
        <taxon>Pseudomonadota</taxon>
        <taxon>Alphaproteobacteria</taxon>
        <taxon>Rhodobacterales</taxon>
        <taxon>Paracoccaceae</taxon>
        <taxon>Paracoccus</taxon>
    </lineage>
</organism>
<sequence>MFQRRLPLLVSIFTLSAALAGCGNVNYAETKPGEFSGGLFVMWVGEGGASGDGKFVFVPNPNDRLTFTWTDDLGQKRQIQPEMMYTDGGSIPRIGQLFNGFGPWGYAPAYMIHDWLFVAKHCNVDGTPTPAERKVADITFQQSAEILAASIKALVAAGRVRENDLAGGTISGAVAGPIARNLWEKKGVCPAPRIEEPDRLAAEAAIPGSSGAASLRRSGVRPATVVGAFGF</sequence>
<dbReference type="RefSeq" id="WP_142661566.1">
    <property type="nucleotide sequence ID" value="NZ_FXTK01000002.1"/>
</dbReference>
<evidence type="ECO:0000256" key="1">
    <source>
        <dbReference type="SAM" id="SignalP"/>
    </source>
</evidence>
<dbReference type="Proteomes" id="UP000319014">
    <property type="component" value="Unassembled WGS sequence"/>
</dbReference>
<gene>
    <name evidence="2" type="ORF">SAMN06265221_10213</name>
</gene>
<evidence type="ECO:0008006" key="4">
    <source>
        <dbReference type="Google" id="ProtNLM"/>
    </source>
</evidence>
<feature type="chain" id="PRO_5021859611" description="DUF1353 domain-containing protein" evidence="1">
    <location>
        <begin position="21"/>
        <end position="231"/>
    </location>
</feature>
<feature type="signal peptide" evidence="1">
    <location>
        <begin position="1"/>
        <end position="20"/>
    </location>
</feature>
<accession>A0A521AZV6</accession>
<protein>
    <recommendedName>
        <fullName evidence="4">DUF1353 domain-containing protein</fullName>
    </recommendedName>
</protein>
<dbReference type="OrthoDB" id="9181317at2"/>
<reference evidence="2 3" key="1">
    <citation type="submission" date="2017-05" db="EMBL/GenBank/DDBJ databases">
        <authorList>
            <person name="Varghese N."/>
            <person name="Submissions S."/>
        </authorList>
    </citation>
    <scope>NUCLEOTIDE SEQUENCE [LARGE SCALE GENOMIC DNA]</scope>
    <source>
        <strain evidence="2 3">DSM 100094</strain>
    </source>
</reference>
<dbReference type="PROSITE" id="PS51257">
    <property type="entry name" value="PROKAR_LIPOPROTEIN"/>
    <property type="match status" value="1"/>
</dbReference>
<name>A0A521AZV6_9RHOB</name>
<evidence type="ECO:0000313" key="2">
    <source>
        <dbReference type="EMBL" id="SMO40319.1"/>
    </source>
</evidence>
<dbReference type="AlphaFoldDB" id="A0A521AZV6"/>
<keyword evidence="3" id="KW-1185">Reference proteome</keyword>